<evidence type="ECO:0000313" key="3">
    <source>
        <dbReference type="Proteomes" id="UP000028702"/>
    </source>
</evidence>
<feature type="signal peptide" evidence="1">
    <location>
        <begin position="1"/>
        <end position="25"/>
    </location>
</feature>
<proteinExistence type="predicted"/>
<evidence type="ECO:0000256" key="1">
    <source>
        <dbReference type="SAM" id="SignalP"/>
    </source>
</evidence>
<name>A0A081B7Q8_9HYPH</name>
<gene>
    <name evidence="2" type="ORF">M2A_0575</name>
</gene>
<dbReference type="STRING" id="1333998.M2A_0575"/>
<reference evidence="2 3" key="1">
    <citation type="submission" date="2014-07" db="EMBL/GenBank/DDBJ databases">
        <title>Tepidicaulis marinum gen. nov., sp. nov., a novel marine bacterium denitrifying nitrate to nitrous oxide strictly under microaerobic conditions.</title>
        <authorList>
            <person name="Takeuchi M."/>
            <person name="Yamagishi T."/>
            <person name="Kamagata Y."/>
            <person name="Oshima K."/>
            <person name="Hattori M."/>
            <person name="Katayama T."/>
            <person name="Hanada S."/>
            <person name="Tamaki H."/>
            <person name="Marumo K."/>
            <person name="Maeda H."/>
            <person name="Nedachi M."/>
            <person name="Iwasaki W."/>
            <person name="Suwa Y."/>
            <person name="Sakata S."/>
        </authorList>
    </citation>
    <scope>NUCLEOTIDE SEQUENCE [LARGE SCALE GENOMIC DNA]</scope>
    <source>
        <strain evidence="2 3">MA2</strain>
    </source>
</reference>
<dbReference type="RefSeq" id="WP_045442727.1">
    <property type="nucleotide sequence ID" value="NZ_BBIO01000002.1"/>
</dbReference>
<evidence type="ECO:0000313" key="2">
    <source>
        <dbReference type="EMBL" id="GAK44076.1"/>
    </source>
</evidence>
<keyword evidence="1" id="KW-0732">Signal</keyword>
<sequence>MKKLALVLAGVVALTAFSGAPPARAGDVNIGVSIGWNHGYGYKKHHHKRYFKHHRPYIAKRHHYAPKRYKHYYRHSYHGGGWGNHHYRSYGKRPCHPVYTDGYWRGRPAKLGGTMCYNGRGHGYVLRGSRYLIHFY</sequence>
<protein>
    <submittedName>
        <fullName evidence="2">Uncharacterized protein</fullName>
    </submittedName>
</protein>
<feature type="chain" id="PRO_5001754834" evidence="1">
    <location>
        <begin position="26"/>
        <end position="136"/>
    </location>
</feature>
<dbReference type="AlphaFoldDB" id="A0A081B7Q8"/>
<keyword evidence="3" id="KW-1185">Reference proteome</keyword>
<dbReference type="Proteomes" id="UP000028702">
    <property type="component" value="Unassembled WGS sequence"/>
</dbReference>
<dbReference type="EMBL" id="BBIO01000002">
    <property type="protein sequence ID" value="GAK44076.1"/>
    <property type="molecule type" value="Genomic_DNA"/>
</dbReference>
<organism evidence="2 3">
    <name type="scientific">Tepidicaulis marinus</name>
    <dbReference type="NCBI Taxonomy" id="1333998"/>
    <lineage>
        <taxon>Bacteria</taxon>
        <taxon>Pseudomonadati</taxon>
        <taxon>Pseudomonadota</taxon>
        <taxon>Alphaproteobacteria</taxon>
        <taxon>Hyphomicrobiales</taxon>
        <taxon>Parvibaculaceae</taxon>
        <taxon>Tepidicaulis</taxon>
    </lineage>
</organism>
<comment type="caution">
    <text evidence="2">The sequence shown here is derived from an EMBL/GenBank/DDBJ whole genome shotgun (WGS) entry which is preliminary data.</text>
</comment>
<accession>A0A081B7Q8</accession>